<dbReference type="InterPro" id="IPR000489">
    <property type="entry name" value="Pterin-binding_dom"/>
</dbReference>
<dbReference type="NCBIfam" id="TIGR00525">
    <property type="entry name" value="folB"/>
    <property type="match status" value="1"/>
</dbReference>
<name>A0A840X7K6_9MICO</name>
<dbReference type="NCBIfam" id="TIGR01496">
    <property type="entry name" value="DHPS"/>
    <property type="match status" value="1"/>
</dbReference>
<dbReference type="PROSITE" id="PS50972">
    <property type="entry name" value="PTERIN_BINDING"/>
    <property type="match status" value="1"/>
</dbReference>
<comment type="pathway">
    <text evidence="5 14">Cofactor biosynthesis; tetrahydrofolate biosynthesis; 2-amino-4-hydroxy-6-hydroxymethyl-7,8-dihydropteridine diphosphate from 7,8-dihydroneopterin triphosphate: step 3/4.</text>
</comment>
<organism evidence="16 17">
    <name type="scientific">Microcella frigidaquae</name>
    <dbReference type="NCBI Taxonomy" id="424758"/>
    <lineage>
        <taxon>Bacteria</taxon>
        <taxon>Bacillati</taxon>
        <taxon>Actinomycetota</taxon>
        <taxon>Actinomycetes</taxon>
        <taxon>Micrococcales</taxon>
        <taxon>Microbacteriaceae</taxon>
        <taxon>Microcella</taxon>
    </lineage>
</organism>
<comment type="similarity">
    <text evidence="6 14">Belongs to the DHNA family.</text>
</comment>
<feature type="domain" description="Pterin-binding" evidence="15">
    <location>
        <begin position="10"/>
        <end position="263"/>
    </location>
</feature>
<dbReference type="AlphaFoldDB" id="A0A840X7K6"/>
<comment type="caution">
    <text evidence="16">The sequence shown here is derived from an EMBL/GenBank/DDBJ whole genome shotgun (WGS) entry which is preliminary data.</text>
</comment>
<comment type="function">
    <text evidence="14">Catalyzes the conversion of 7,8-dihydroneopterin to 6-hydroxymethyl-7,8-dihydropterin.</text>
</comment>
<dbReference type="RefSeq" id="WP_153982040.1">
    <property type="nucleotide sequence ID" value="NZ_BAAANZ010000004.1"/>
</dbReference>
<evidence type="ECO:0000256" key="14">
    <source>
        <dbReference type="RuleBase" id="RU362079"/>
    </source>
</evidence>
<dbReference type="SUPFAM" id="SSF55620">
    <property type="entry name" value="Tetrahydrobiopterin biosynthesis enzymes-like"/>
    <property type="match status" value="1"/>
</dbReference>
<comment type="similarity">
    <text evidence="7">Belongs to the DHPS family.</text>
</comment>
<evidence type="ECO:0000256" key="7">
    <source>
        <dbReference type="ARBA" id="ARBA00009503"/>
    </source>
</evidence>
<comment type="cofactor">
    <cofactor evidence="3">
        <name>Mg(2+)</name>
        <dbReference type="ChEBI" id="CHEBI:18420"/>
    </cofactor>
</comment>
<dbReference type="NCBIfam" id="TIGR00526">
    <property type="entry name" value="folB_dom"/>
    <property type="match status" value="1"/>
</dbReference>
<dbReference type="OrthoDB" id="9811744at2"/>
<dbReference type="Proteomes" id="UP000552883">
    <property type="component" value="Unassembled WGS sequence"/>
</dbReference>
<evidence type="ECO:0000256" key="2">
    <source>
        <dbReference type="ARBA" id="ARBA00001353"/>
    </source>
</evidence>
<dbReference type="GO" id="GO:0004156">
    <property type="term" value="F:dihydropteroate synthase activity"/>
    <property type="evidence" value="ECO:0007669"/>
    <property type="project" value="UniProtKB-EC"/>
</dbReference>
<dbReference type="GO" id="GO:0046872">
    <property type="term" value="F:metal ion binding"/>
    <property type="evidence" value="ECO:0007669"/>
    <property type="project" value="UniProtKB-KW"/>
</dbReference>
<dbReference type="CDD" id="cd00739">
    <property type="entry name" value="DHPS"/>
    <property type="match status" value="1"/>
</dbReference>
<evidence type="ECO:0000256" key="10">
    <source>
        <dbReference type="ARBA" id="ARBA00022842"/>
    </source>
</evidence>
<dbReference type="InterPro" id="IPR006390">
    <property type="entry name" value="DHP_synth_dom"/>
</dbReference>
<evidence type="ECO:0000256" key="5">
    <source>
        <dbReference type="ARBA" id="ARBA00005013"/>
    </source>
</evidence>
<evidence type="ECO:0000256" key="6">
    <source>
        <dbReference type="ARBA" id="ARBA00005708"/>
    </source>
</evidence>
<keyword evidence="17" id="KW-1185">Reference proteome</keyword>
<evidence type="ECO:0000256" key="3">
    <source>
        <dbReference type="ARBA" id="ARBA00001946"/>
    </source>
</evidence>
<evidence type="ECO:0000313" key="16">
    <source>
        <dbReference type="EMBL" id="MBB5618221.1"/>
    </source>
</evidence>
<comment type="catalytic activity">
    <reaction evidence="2 14">
        <text>7,8-dihydroneopterin = 6-hydroxymethyl-7,8-dihydropterin + glycolaldehyde</text>
        <dbReference type="Rhea" id="RHEA:10540"/>
        <dbReference type="ChEBI" id="CHEBI:17001"/>
        <dbReference type="ChEBI" id="CHEBI:17071"/>
        <dbReference type="ChEBI" id="CHEBI:44841"/>
        <dbReference type="EC" id="4.1.2.25"/>
    </reaction>
</comment>
<dbReference type="UniPathway" id="UPA00077">
    <property type="reaction ID" value="UER00154"/>
</dbReference>
<comment type="catalytic activity">
    <reaction evidence="1">
        <text>(7,8-dihydropterin-6-yl)methyl diphosphate + 4-aminobenzoate = 7,8-dihydropteroate + diphosphate</text>
        <dbReference type="Rhea" id="RHEA:19949"/>
        <dbReference type="ChEBI" id="CHEBI:17836"/>
        <dbReference type="ChEBI" id="CHEBI:17839"/>
        <dbReference type="ChEBI" id="CHEBI:33019"/>
        <dbReference type="ChEBI" id="CHEBI:72950"/>
        <dbReference type="EC" id="2.5.1.15"/>
    </reaction>
</comment>
<dbReference type="PROSITE" id="PS00793">
    <property type="entry name" value="DHPS_2"/>
    <property type="match status" value="1"/>
</dbReference>
<evidence type="ECO:0000259" key="15">
    <source>
        <dbReference type="PROSITE" id="PS50972"/>
    </source>
</evidence>
<dbReference type="FunFam" id="3.30.1130.10:FF:000003">
    <property type="entry name" value="7,8-dihydroneopterin aldolase"/>
    <property type="match status" value="1"/>
</dbReference>
<dbReference type="PANTHER" id="PTHR20941">
    <property type="entry name" value="FOLATE SYNTHESIS PROTEINS"/>
    <property type="match status" value="1"/>
</dbReference>
<evidence type="ECO:0000256" key="8">
    <source>
        <dbReference type="ARBA" id="ARBA00022679"/>
    </source>
</evidence>
<dbReference type="InterPro" id="IPR006157">
    <property type="entry name" value="FolB_dom"/>
</dbReference>
<dbReference type="PANTHER" id="PTHR20941:SF1">
    <property type="entry name" value="FOLIC ACID SYNTHESIS PROTEIN FOL1"/>
    <property type="match status" value="1"/>
</dbReference>
<dbReference type="EMBL" id="JACHBS010000001">
    <property type="protein sequence ID" value="MBB5618221.1"/>
    <property type="molecule type" value="Genomic_DNA"/>
</dbReference>
<gene>
    <name evidence="16" type="ORF">BJ959_001717</name>
</gene>
<dbReference type="InterPro" id="IPR011005">
    <property type="entry name" value="Dihydropteroate_synth-like_sf"/>
</dbReference>
<dbReference type="GO" id="GO:0004150">
    <property type="term" value="F:dihydroneopterin aldolase activity"/>
    <property type="evidence" value="ECO:0007669"/>
    <property type="project" value="UniProtKB-UniRule"/>
</dbReference>
<dbReference type="GO" id="GO:0005829">
    <property type="term" value="C:cytosol"/>
    <property type="evidence" value="ECO:0007669"/>
    <property type="project" value="TreeGrafter"/>
</dbReference>
<dbReference type="PROSITE" id="PS00792">
    <property type="entry name" value="DHPS_1"/>
    <property type="match status" value="1"/>
</dbReference>
<keyword evidence="11 14" id="KW-0289">Folate biosynthesis</keyword>
<evidence type="ECO:0000256" key="12">
    <source>
        <dbReference type="ARBA" id="ARBA00023239"/>
    </source>
</evidence>
<evidence type="ECO:0000256" key="4">
    <source>
        <dbReference type="ARBA" id="ARBA00004763"/>
    </source>
</evidence>
<dbReference type="Gene3D" id="3.30.1130.10">
    <property type="match status" value="1"/>
</dbReference>
<evidence type="ECO:0000256" key="11">
    <source>
        <dbReference type="ARBA" id="ARBA00022909"/>
    </source>
</evidence>
<dbReference type="Pfam" id="PF00809">
    <property type="entry name" value="Pterin_bind"/>
    <property type="match status" value="1"/>
</dbReference>
<keyword evidence="8 16" id="KW-0808">Transferase</keyword>
<dbReference type="Pfam" id="PF02152">
    <property type="entry name" value="FolB"/>
    <property type="match status" value="1"/>
</dbReference>
<keyword evidence="12 14" id="KW-0456">Lyase</keyword>
<dbReference type="GO" id="GO:0046656">
    <property type="term" value="P:folic acid biosynthetic process"/>
    <property type="evidence" value="ECO:0007669"/>
    <property type="project" value="UniProtKB-UniRule"/>
</dbReference>
<dbReference type="InterPro" id="IPR006156">
    <property type="entry name" value="Dihydroneopterin_aldolase"/>
</dbReference>
<dbReference type="EC" id="4.1.2.25" evidence="14"/>
<keyword evidence="10" id="KW-0460">Magnesium</keyword>
<accession>A0A840X7K6</accession>
<dbReference type="SUPFAM" id="SSF51717">
    <property type="entry name" value="Dihydropteroate synthetase-like"/>
    <property type="match status" value="1"/>
</dbReference>
<evidence type="ECO:0000313" key="17">
    <source>
        <dbReference type="Proteomes" id="UP000552883"/>
    </source>
</evidence>
<evidence type="ECO:0000256" key="13">
    <source>
        <dbReference type="ARBA" id="ARBA00032903"/>
    </source>
</evidence>
<comment type="pathway">
    <text evidence="4">Cofactor biosynthesis; tetrahydrofolate biosynthesis; 7,8-dihydrofolate from 2-amino-4-hydroxy-6-hydroxymethyl-7,8-dihydropteridine diphosphate and 4-aminobenzoate: step 1/2.</text>
</comment>
<reference evidence="16 17" key="1">
    <citation type="submission" date="2020-08" db="EMBL/GenBank/DDBJ databases">
        <title>Sequencing the genomes of 1000 actinobacteria strains.</title>
        <authorList>
            <person name="Klenk H.-P."/>
        </authorList>
    </citation>
    <scope>NUCLEOTIDE SEQUENCE [LARGE SCALE GENOMIC DNA]</scope>
    <source>
        <strain evidence="16 17">DSM 23889</strain>
    </source>
</reference>
<dbReference type="GO" id="GO:0046654">
    <property type="term" value="P:tetrahydrofolate biosynthetic process"/>
    <property type="evidence" value="ECO:0007669"/>
    <property type="project" value="UniProtKB-UniRule"/>
</dbReference>
<sequence length="417" mass="43274">MTGEGVAPRPEVWGVLNVTPDSFSDGGRYLDPAAALAQGRALVAAGASVIDVGGESTRPGAEPVAPEVERARVLPVVAALAAEGIRVSIDTMNAETAAAAVEAGAAIVNDVSGALADPAMLATVAALPCDYMLMHWRGPSAVWDQVSDYAWAPRDVADELRARLAAAQEAGIAVDRLWVDPGLGFAKRAEHNWQLLAHLDELRALGARVLVGTSRKRFLGALLPDGAPVEERDLLTAVLSALVADRVDALRVHDVAASARALAVQRSLAAAGPAAASAIVALEGAYSAAAPASAAPHTGDRITLSGLRAFAHHGVFDHERRDGQEFVIDVVAHLDLRGAAANDELAATVHYGELAEQVVAAVETDPVDLIETVAERVAAVVLAHAAVWQTTVTVHKPQAPITVPFSDVSVTIVRGRP</sequence>
<dbReference type="InterPro" id="IPR043133">
    <property type="entry name" value="GTP-CH-I_C/QueF"/>
</dbReference>
<dbReference type="SMART" id="SM00905">
    <property type="entry name" value="FolB"/>
    <property type="match status" value="1"/>
</dbReference>
<dbReference type="InterPro" id="IPR045031">
    <property type="entry name" value="DHP_synth-like"/>
</dbReference>
<proteinExistence type="inferred from homology"/>
<dbReference type="Gene3D" id="3.20.20.20">
    <property type="entry name" value="Dihydropteroate synthase-like"/>
    <property type="match status" value="1"/>
</dbReference>
<protein>
    <recommendedName>
        <fullName evidence="13 14">7,8-dihydroneopterin aldolase</fullName>
        <ecNumber evidence="14">4.1.2.25</ecNumber>
    </recommendedName>
</protein>
<dbReference type="CDD" id="cd00534">
    <property type="entry name" value="DHNA_DHNTPE"/>
    <property type="match status" value="1"/>
</dbReference>
<evidence type="ECO:0000256" key="9">
    <source>
        <dbReference type="ARBA" id="ARBA00022723"/>
    </source>
</evidence>
<keyword evidence="9" id="KW-0479">Metal-binding</keyword>
<evidence type="ECO:0000256" key="1">
    <source>
        <dbReference type="ARBA" id="ARBA00000012"/>
    </source>
</evidence>